<organism evidence="2 5">
    <name type="scientific">Bacteroides uniformis</name>
    <dbReference type="NCBI Taxonomy" id="820"/>
    <lineage>
        <taxon>Bacteria</taxon>
        <taxon>Pseudomonadati</taxon>
        <taxon>Bacteroidota</taxon>
        <taxon>Bacteroidia</taxon>
        <taxon>Bacteroidales</taxon>
        <taxon>Bacteroidaceae</taxon>
        <taxon>Bacteroides</taxon>
    </lineage>
</organism>
<reference evidence="4 5" key="1">
    <citation type="submission" date="2018-08" db="EMBL/GenBank/DDBJ databases">
        <title>A genome reference for cultivated species of the human gut microbiota.</title>
        <authorList>
            <person name="Zou Y."/>
            <person name="Xue W."/>
            <person name="Luo G."/>
        </authorList>
    </citation>
    <scope>NUCLEOTIDE SEQUENCE [LARGE SCALE GENOMIC DNA]</scope>
    <source>
        <strain evidence="2 5">AF17-20</strain>
        <strain evidence="3 4">AM29-12AC</strain>
    </source>
</reference>
<evidence type="ECO:0000313" key="5">
    <source>
        <dbReference type="Proteomes" id="UP000284022"/>
    </source>
</evidence>
<evidence type="ECO:0000313" key="3">
    <source>
        <dbReference type="EMBL" id="RHE22231.1"/>
    </source>
</evidence>
<dbReference type="Proteomes" id="UP000442334">
    <property type="component" value="Unassembled WGS sequence"/>
</dbReference>
<sequence length="65" mass="7805">MENKKEILLIAQKLTELRLKQKMLKWAFENSKGLPEEKMNAILDEKLRIDHLIKMLETKLKELEK</sequence>
<dbReference type="EMBL" id="WCUA01000002">
    <property type="protein sequence ID" value="KAB4187789.1"/>
    <property type="molecule type" value="Genomic_DNA"/>
</dbReference>
<dbReference type="EMBL" id="QSJZ01000011">
    <property type="protein sequence ID" value="RHE22231.1"/>
    <property type="molecule type" value="Genomic_DNA"/>
</dbReference>
<name>A0A412SMZ3_BACUN</name>
<dbReference type="RefSeq" id="WP_117922830.1">
    <property type="nucleotide sequence ID" value="NZ_BAABXG010000001.1"/>
</dbReference>
<proteinExistence type="predicted"/>
<dbReference type="AlphaFoldDB" id="A0A412SMZ3"/>
<gene>
    <name evidence="3" type="ORF">DW758_13500</name>
    <name evidence="2" type="ORF">DWW83_11585</name>
    <name evidence="1" type="ORF">GAQ34_03400</name>
</gene>
<evidence type="ECO:0000313" key="4">
    <source>
        <dbReference type="Proteomes" id="UP000283601"/>
    </source>
</evidence>
<evidence type="ECO:0000313" key="6">
    <source>
        <dbReference type="Proteomes" id="UP000442334"/>
    </source>
</evidence>
<evidence type="ECO:0000313" key="2">
    <source>
        <dbReference type="EMBL" id="RGU39080.1"/>
    </source>
</evidence>
<evidence type="ECO:0000313" key="1">
    <source>
        <dbReference type="EMBL" id="KAB4187789.1"/>
    </source>
</evidence>
<protein>
    <submittedName>
        <fullName evidence="2">Uncharacterized protein</fullName>
    </submittedName>
</protein>
<accession>A0A412SMZ3</accession>
<dbReference type="Proteomes" id="UP000284022">
    <property type="component" value="Unassembled WGS sequence"/>
</dbReference>
<comment type="caution">
    <text evidence="2">The sequence shown here is derived from an EMBL/GenBank/DDBJ whole genome shotgun (WGS) entry which is preliminary data.</text>
</comment>
<dbReference type="Proteomes" id="UP000283601">
    <property type="component" value="Unassembled WGS sequence"/>
</dbReference>
<reference evidence="1 6" key="2">
    <citation type="journal article" date="2019" name="Nat. Med.">
        <title>A library of human gut bacterial isolates paired with longitudinal multiomics data enables mechanistic microbiome research.</title>
        <authorList>
            <person name="Poyet M."/>
            <person name="Groussin M."/>
            <person name="Gibbons S.M."/>
            <person name="Avila-Pacheco J."/>
            <person name="Jiang X."/>
            <person name="Kearney S.M."/>
            <person name="Perrotta A.R."/>
            <person name="Berdy B."/>
            <person name="Zhao S."/>
            <person name="Lieberman T.D."/>
            <person name="Swanson P.K."/>
            <person name="Smith M."/>
            <person name="Roesemann S."/>
            <person name="Alexander J.E."/>
            <person name="Rich S.A."/>
            <person name="Livny J."/>
            <person name="Vlamakis H."/>
            <person name="Clish C."/>
            <person name="Bullock K."/>
            <person name="Deik A."/>
            <person name="Scott J."/>
            <person name="Pierce K.A."/>
            <person name="Xavier R.J."/>
            <person name="Alm E.J."/>
        </authorList>
    </citation>
    <scope>NUCLEOTIDE SEQUENCE [LARGE SCALE GENOMIC DNA]</scope>
    <source>
        <strain evidence="1 6">BIOML-A21</strain>
    </source>
</reference>
<dbReference type="EMBL" id="QRXV01000011">
    <property type="protein sequence ID" value="RGU39080.1"/>
    <property type="molecule type" value="Genomic_DNA"/>
</dbReference>